<evidence type="ECO:0000313" key="3">
    <source>
        <dbReference type="EMBL" id="PIU41762.1"/>
    </source>
</evidence>
<dbReference type="InterPro" id="IPR026363">
    <property type="entry name" value="CxxC-x17-CxxC_dom"/>
</dbReference>
<feature type="domain" description="CxxC-x17-CxxC" evidence="2">
    <location>
        <begin position="54"/>
        <end position="90"/>
    </location>
</feature>
<dbReference type="NCBIfam" id="TIGR04272">
    <property type="entry name" value="cxxc_cxxc_Mbark"/>
    <property type="match status" value="1"/>
</dbReference>
<evidence type="ECO:0000259" key="2">
    <source>
        <dbReference type="Pfam" id="PF23477"/>
    </source>
</evidence>
<feature type="compositionally biased region" description="Basic residues" evidence="1">
    <location>
        <begin position="126"/>
        <end position="149"/>
    </location>
</feature>
<accession>A0A2J0KTE1</accession>
<dbReference type="Pfam" id="PF23477">
    <property type="entry name" value="zf_Tbcl_2"/>
    <property type="match status" value="1"/>
</dbReference>
<feature type="compositionally biased region" description="Basic and acidic residues" evidence="1">
    <location>
        <begin position="113"/>
        <end position="125"/>
    </location>
</feature>
<gene>
    <name evidence="3" type="ORF">COS99_03730</name>
</gene>
<dbReference type="EMBL" id="PEWV01000036">
    <property type="protein sequence ID" value="PIU41762.1"/>
    <property type="molecule type" value="Genomic_DNA"/>
</dbReference>
<evidence type="ECO:0000313" key="4">
    <source>
        <dbReference type="Proteomes" id="UP000230052"/>
    </source>
</evidence>
<name>A0A2J0KTE1_9BACT</name>
<protein>
    <recommendedName>
        <fullName evidence="2">CxxC-x17-CxxC domain-containing protein</fullName>
    </recommendedName>
</protein>
<feature type="region of interest" description="Disordered" evidence="1">
    <location>
        <begin position="23"/>
        <end position="48"/>
    </location>
</feature>
<dbReference type="Proteomes" id="UP000230052">
    <property type="component" value="Unassembled WGS sequence"/>
</dbReference>
<dbReference type="AlphaFoldDB" id="A0A2J0KTE1"/>
<proteinExistence type="predicted"/>
<organism evidence="3 4">
    <name type="scientific">Candidatus Aquitaenariimonas noxiae</name>
    <dbReference type="NCBI Taxonomy" id="1974741"/>
    <lineage>
        <taxon>Bacteria</taxon>
        <taxon>Pseudomonadati</taxon>
        <taxon>Candidatus Omnitrophota</taxon>
        <taxon>Candidatus Aquitaenariimonas</taxon>
    </lineage>
</organism>
<reference evidence="3 4" key="1">
    <citation type="submission" date="2017-09" db="EMBL/GenBank/DDBJ databases">
        <title>Depth-based differentiation of microbial function through sediment-hosted aquifers and enrichment of novel symbionts in the deep terrestrial subsurface.</title>
        <authorList>
            <person name="Probst A.J."/>
            <person name="Ladd B."/>
            <person name="Jarett J.K."/>
            <person name="Geller-Mcgrath D.E."/>
            <person name="Sieber C.M."/>
            <person name="Emerson J.B."/>
            <person name="Anantharaman K."/>
            <person name="Thomas B.C."/>
            <person name="Malmstrom R."/>
            <person name="Stieglmeier M."/>
            <person name="Klingl A."/>
            <person name="Woyke T."/>
            <person name="Ryan C.M."/>
            <person name="Banfield J.F."/>
        </authorList>
    </citation>
    <scope>NUCLEOTIDE SEQUENCE [LARGE SCALE GENOMIC DNA]</scope>
    <source>
        <strain evidence="3">CG07_land_8_20_14_0_80_42_15</strain>
    </source>
</reference>
<sequence length="149" mass="17588">MQQQLISLEKKVDTLISRSAERPFERNNSPKPFQPFNHFRGHDERRQDDRFRERKLYKVICADCNKECEIPFRPSGDRPVYCKECFSKRKGGGSLFKVNHDARPKDRNFSQEHYFDKQGGNERHVTGQKKKTISKRRKTEGKSRSAKGK</sequence>
<feature type="region of interest" description="Disordered" evidence="1">
    <location>
        <begin position="113"/>
        <end position="149"/>
    </location>
</feature>
<comment type="caution">
    <text evidence="3">The sequence shown here is derived from an EMBL/GenBank/DDBJ whole genome shotgun (WGS) entry which is preliminary data.</text>
</comment>
<evidence type="ECO:0000256" key="1">
    <source>
        <dbReference type="SAM" id="MobiDB-lite"/>
    </source>
</evidence>